<dbReference type="OrthoDB" id="1995132at2"/>
<protein>
    <submittedName>
        <fullName evidence="1">Glycosyl transferase</fullName>
    </submittedName>
</protein>
<proteinExistence type="predicted"/>
<accession>A0A3E3HZR0</accession>
<dbReference type="Proteomes" id="UP000260812">
    <property type="component" value="Unassembled WGS sequence"/>
</dbReference>
<dbReference type="EMBL" id="QVLU01000007">
    <property type="protein sequence ID" value="RGE72112.1"/>
    <property type="molecule type" value="Genomic_DNA"/>
</dbReference>
<name>A0A3E3HZR0_9FIRM</name>
<dbReference type="Proteomes" id="UP000261166">
    <property type="component" value="Unassembled WGS sequence"/>
</dbReference>
<dbReference type="EMBL" id="QVLV01000016">
    <property type="protein sequence ID" value="RGE57335.1"/>
    <property type="molecule type" value="Genomic_DNA"/>
</dbReference>
<reference evidence="1 4" key="1">
    <citation type="submission" date="2018-08" db="EMBL/GenBank/DDBJ databases">
        <title>A genome reference for cultivated species of the human gut microbiota.</title>
        <authorList>
            <person name="Zou Y."/>
            <person name="Xue W."/>
            <person name="Luo G."/>
        </authorList>
    </citation>
    <scope>NUCLEOTIDE SEQUENCE [LARGE SCALE GENOMIC DNA]</scope>
    <source>
        <strain evidence="2 4">AF26-4BH</strain>
        <strain evidence="1">TF05-5AC</strain>
    </source>
</reference>
<keyword evidence="3" id="KW-1185">Reference proteome</keyword>
<comment type="caution">
    <text evidence="1">The sequence shown here is derived from an EMBL/GenBank/DDBJ whole genome shotgun (WGS) entry which is preliminary data.</text>
</comment>
<sequence length="343" mass="40295">MIGTELLKGQGLGNQLFCYVTTRCIAMKQGRDFSILGSETLANNIHSSCGLYFMDLDFGVKAGKEDFTGVYSERDDRIFTGSSRHDMTHGCYVTAADEEMFHVKDNMLLFGNMQAEEYYIAYRDQIKQWLKVKPEYDCYEFSRDNLCILHLRCSDYMDSPELYLRKRYWLDGMKNMRRINPDMEFMIITNDVKEANKFLPGVPAYNFDLAKDYSILKNAKYLLLANSSFAYFPAFTSDTVQYIIAPKYWARHNVSDGYWASEQNIYSGWHYMDRRGRVFSDEECRVELEAYKDKSPRYKKLNMRPGKVRTFFYTIQSKCIYTNARVRKISRGVMRRLKALKGR</sequence>
<dbReference type="RefSeq" id="WP_025488500.1">
    <property type="nucleotide sequence ID" value="NZ_JBKUNB010000008.1"/>
</dbReference>
<dbReference type="GeneID" id="97989087"/>
<organism evidence="1 3">
    <name type="scientific">Eisenbergiella massiliensis</name>
    <dbReference type="NCBI Taxonomy" id="1720294"/>
    <lineage>
        <taxon>Bacteria</taxon>
        <taxon>Bacillati</taxon>
        <taxon>Bacillota</taxon>
        <taxon>Clostridia</taxon>
        <taxon>Lachnospirales</taxon>
        <taxon>Lachnospiraceae</taxon>
        <taxon>Eisenbergiella</taxon>
    </lineage>
</organism>
<dbReference type="GO" id="GO:0016740">
    <property type="term" value="F:transferase activity"/>
    <property type="evidence" value="ECO:0007669"/>
    <property type="project" value="UniProtKB-KW"/>
</dbReference>
<dbReference type="AlphaFoldDB" id="A0A3E3HZR0"/>
<evidence type="ECO:0000313" key="4">
    <source>
        <dbReference type="Proteomes" id="UP000261166"/>
    </source>
</evidence>
<keyword evidence="1" id="KW-0808">Transferase</keyword>
<gene>
    <name evidence="2" type="ORF">DWY69_09390</name>
    <name evidence="1" type="ORF">DXC51_19985</name>
</gene>
<evidence type="ECO:0000313" key="2">
    <source>
        <dbReference type="EMBL" id="RGE72112.1"/>
    </source>
</evidence>
<evidence type="ECO:0000313" key="1">
    <source>
        <dbReference type="EMBL" id="RGE57335.1"/>
    </source>
</evidence>
<evidence type="ECO:0000313" key="3">
    <source>
        <dbReference type="Proteomes" id="UP000260812"/>
    </source>
</evidence>